<keyword evidence="8" id="KW-0256">Endoplasmic reticulum</keyword>
<keyword evidence="10 15" id="KW-0560">Oxidoreductase</keyword>
<evidence type="ECO:0008006" key="18">
    <source>
        <dbReference type="Google" id="ProtNLM"/>
    </source>
</evidence>
<evidence type="ECO:0000256" key="10">
    <source>
        <dbReference type="ARBA" id="ARBA00023002"/>
    </source>
</evidence>
<evidence type="ECO:0000256" key="8">
    <source>
        <dbReference type="ARBA" id="ARBA00022824"/>
    </source>
</evidence>
<comment type="similarity">
    <text evidence="5 15">Belongs to the cytochrome P450 family.</text>
</comment>
<organism evidence="16 17">
    <name type="scientific">Leptosia nina</name>
    <dbReference type="NCBI Taxonomy" id="320188"/>
    <lineage>
        <taxon>Eukaryota</taxon>
        <taxon>Metazoa</taxon>
        <taxon>Ecdysozoa</taxon>
        <taxon>Arthropoda</taxon>
        <taxon>Hexapoda</taxon>
        <taxon>Insecta</taxon>
        <taxon>Pterygota</taxon>
        <taxon>Neoptera</taxon>
        <taxon>Endopterygota</taxon>
        <taxon>Lepidoptera</taxon>
        <taxon>Glossata</taxon>
        <taxon>Ditrysia</taxon>
        <taxon>Papilionoidea</taxon>
        <taxon>Pieridae</taxon>
        <taxon>Pierinae</taxon>
        <taxon>Leptosia</taxon>
    </lineage>
</organism>
<evidence type="ECO:0000256" key="14">
    <source>
        <dbReference type="PIRSR" id="PIRSR602401-1"/>
    </source>
</evidence>
<comment type="cofactor">
    <cofactor evidence="1 14">
        <name>heme</name>
        <dbReference type="ChEBI" id="CHEBI:30413"/>
    </cofactor>
</comment>
<dbReference type="PRINTS" id="PR00463">
    <property type="entry name" value="EP450I"/>
</dbReference>
<comment type="caution">
    <text evidence="16">The sequence shown here is derived from an EMBL/GenBank/DDBJ whole genome shotgun (WGS) entry which is preliminary data.</text>
</comment>
<dbReference type="EMBL" id="CAVLEF010000225">
    <property type="protein sequence ID" value="CAK1553504.1"/>
    <property type="molecule type" value="Genomic_DNA"/>
</dbReference>
<keyword evidence="6 14" id="KW-0349">Heme</keyword>
<keyword evidence="17" id="KW-1185">Reference proteome</keyword>
<sequence length="492" mass="56458">MLWYCLFRLKRQRMYALANKIKSPDEHHPVFGIALNVLGSTEDIMNKMKTYSEFTTESNGIAKAWLGPLLYCMITDPNMLEVLLKKHLEKDELHRFIRALVGNASIFAPVSVWRPRRKIAVPAFSPRILASFVDVFAARADELSKLLTPKAGTGNFKIWSYVNAYSLDAIMETAMGTQIKAQQNQDNVILKAVNESLRLSCERIFHLWLQPAWLYWFFPQHAKLMYYTKIVHDFTDKIIAEKKMQLSSPNTEFQTDEKPDVVKSCIETTFLDLLITQSGGYNDLELREEVLTFIVAAMDTSAVTISFTLKVLGKYPKVQEKVFEELEAVFGDSDRLLHRNDLPKLQYLERVIKETLRLFPSVPFIIRTAEEDTYIDEDITIPKGSGIIVSIWGVHRNPKIWGPDALSFDPDRFLPERCKNLHPCSYIPFSYGPRNCLGYQYAMMSMKTALSSILRRYRVVGEPEKGPVPHIPVKLEVMLKAVDGYEVALELR</sequence>
<evidence type="ECO:0000256" key="5">
    <source>
        <dbReference type="ARBA" id="ARBA00010617"/>
    </source>
</evidence>
<evidence type="ECO:0000256" key="7">
    <source>
        <dbReference type="ARBA" id="ARBA00022723"/>
    </source>
</evidence>
<dbReference type="GO" id="GO:0005506">
    <property type="term" value="F:iron ion binding"/>
    <property type="evidence" value="ECO:0007669"/>
    <property type="project" value="InterPro"/>
</dbReference>
<dbReference type="InterPro" id="IPR002401">
    <property type="entry name" value="Cyt_P450_E_grp-I"/>
</dbReference>
<dbReference type="GO" id="GO:0005789">
    <property type="term" value="C:endoplasmic reticulum membrane"/>
    <property type="evidence" value="ECO:0007669"/>
    <property type="project" value="UniProtKB-SubCell"/>
</dbReference>
<dbReference type="PANTHER" id="PTHR24291:SF189">
    <property type="entry name" value="CYTOCHROME P450 4C3-RELATED"/>
    <property type="match status" value="1"/>
</dbReference>
<evidence type="ECO:0000256" key="4">
    <source>
        <dbReference type="ARBA" id="ARBA00004406"/>
    </source>
</evidence>
<dbReference type="PANTHER" id="PTHR24291">
    <property type="entry name" value="CYTOCHROME P450 FAMILY 4"/>
    <property type="match status" value="1"/>
</dbReference>
<dbReference type="InterPro" id="IPR036396">
    <property type="entry name" value="Cyt_P450_sf"/>
</dbReference>
<dbReference type="InterPro" id="IPR017972">
    <property type="entry name" value="Cyt_P450_CS"/>
</dbReference>
<evidence type="ECO:0000256" key="6">
    <source>
        <dbReference type="ARBA" id="ARBA00022617"/>
    </source>
</evidence>
<proteinExistence type="inferred from homology"/>
<keyword evidence="9" id="KW-0492">Microsome</keyword>
<evidence type="ECO:0000256" key="15">
    <source>
        <dbReference type="RuleBase" id="RU000461"/>
    </source>
</evidence>
<dbReference type="Gene3D" id="1.10.630.10">
    <property type="entry name" value="Cytochrome P450"/>
    <property type="match status" value="1"/>
</dbReference>
<dbReference type="PRINTS" id="PR00385">
    <property type="entry name" value="P450"/>
</dbReference>
<evidence type="ECO:0000256" key="13">
    <source>
        <dbReference type="ARBA" id="ARBA00023136"/>
    </source>
</evidence>
<dbReference type="AlphaFoldDB" id="A0AAV1JW20"/>
<feature type="binding site" description="axial binding residue" evidence="14">
    <location>
        <position position="436"/>
    </location>
    <ligand>
        <name>heme</name>
        <dbReference type="ChEBI" id="CHEBI:30413"/>
    </ligand>
    <ligandPart>
        <name>Fe</name>
        <dbReference type="ChEBI" id="CHEBI:18248"/>
    </ligandPart>
</feature>
<keyword evidence="7 14" id="KW-0479">Metal-binding</keyword>
<dbReference type="InterPro" id="IPR001128">
    <property type="entry name" value="Cyt_P450"/>
</dbReference>
<evidence type="ECO:0000256" key="3">
    <source>
        <dbReference type="ARBA" id="ARBA00004174"/>
    </source>
</evidence>
<evidence type="ECO:0000256" key="1">
    <source>
        <dbReference type="ARBA" id="ARBA00001971"/>
    </source>
</evidence>
<dbReference type="InterPro" id="IPR050196">
    <property type="entry name" value="Cytochrome_P450_Monoox"/>
</dbReference>
<dbReference type="CDD" id="cd20628">
    <property type="entry name" value="CYP4"/>
    <property type="match status" value="1"/>
</dbReference>
<dbReference type="PROSITE" id="PS00086">
    <property type="entry name" value="CYTOCHROME_P450"/>
    <property type="match status" value="1"/>
</dbReference>
<gene>
    <name evidence="16" type="ORF">LNINA_LOCUS12501</name>
</gene>
<dbReference type="Proteomes" id="UP001497472">
    <property type="component" value="Unassembled WGS sequence"/>
</dbReference>
<comment type="subcellular location">
    <subcellularLocation>
        <location evidence="4">Endoplasmic reticulum membrane</location>
        <topology evidence="4">Peripheral membrane protein</topology>
    </subcellularLocation>
    <subcellularLocation>
        <location evidence="3">Microsome membrane</location>
        <topology evidence="3">Peripheral membrane protein</topology>
    </subcellularLocation>
</comment>
<name>A0AAV1JW20_9NEOP</name>
<dbReference type="GO" id="GO:0016705">
    <property type="term" value="F:oxidoreductase activity, acting on paired donors, with incorporation or reduction of molecular oxygen"/>
    <property type="evidence" value="ECO:0007669"/>
    <property type="project" value="InterPro"/>
</dbReference>
<keyword evidence="12 15" id="KW-0503">Monooxygenase</keyword>
<dbReference type="SUPFAM" id="SSF48264">
    <property type="entry name" value="Cytochrome P450"/>
    <property type="match status" value="1"/>
</dbReference>
<evidence type="ECO:0000256" key="11">
    <source>
        <dbReference type="ARBA" id="ARBA00023004"/>
    </source>
</evidence>
<evidence type="ECO:0000313" key="16">
    <source>
        <dbReference type="EMBL" id="CAK1553504.1"/>
    </source>
</evidence>
<evidence type="ECO:0000313" key="17">
    <source>
        <dbReference type="Proteomes" id="UP001497472"/>
    </source>
</evidence>
<protein>
    <recommendedName>
        <fullName evidence="18">Cytochrome P450</fullName>
    </recommendedName>
</protein>
<evidence type="ECO:0000256" key="9">
    <source>
        <dbReference type="ARBA" id="ARBA00022848"/>
    </source>
</evidence>
<keyword evidence="11 14" id="KW-0408">Iron</keyword>
<dbReference type="GO" id="GO:0020037">
    <property type="term" value="F:heme binding"/>
    <property type="evidence" value="ECO:0007669"/>
    <property type="project" value="InterPro"/>
</dbReference>
<dbReference type="Pfam" id="PF00067">
    <property type="entry name" value="p450"/>
    <property type="match status" value="1"/>
</dbReference>
<evidence type="ECO:0000256" key="2">
    <source>
        <dbReference type="ARBA" id="ARBA00003690"/>
    </source>
</evidence>
<accession>A0AAV1JW20</accession>
<dbReference type="GO" id="GO:0004497">
    <property type="term" value="F:monooxygenase activity"/>
    <property type="evidence" value="ECO:0007669"/>
    <property type="project" value="UniProtKB-KW"/>
</dbReference>
<keyword evidence="13" id="KW-0472">Membrane</keyword>
<reference evidence="16 17" key="1">
    <citation type="submission" date="2023-11" db="EMBL/GenBank/DDBJ databases">
        <authorList>
            <person name="Okamura Y."/>
        </authorList>
    </citation>
    <scope>NUCLEOTIDE SEQUENCE [LARGE SCALE GENOMIC DNA]</scope>
</reference>
<comment type="function">
    <text evidence="2">May be involved in the metabolism of insect hormones and in the breakdown of synthetic insecticides.</text>
</comment>
<evidence type="ECO:0000256" key="12">
    <source>
        <dbReference type="ARBA" id="ARBA00023033"/>
    </source>
</evidence>